<dbReference type="PANTHER" id="PTHR43038">
    <property type="entry name" value="ATP-BINDING CASSETTE, SUB-FAMILY H, MEMBER 1"/>
    <property type="match status" value="1"/>
</dbReference>
<dbReference type="PANTHER" id="PTHR43038:SF3">
    <property type="entry name" value="ABC TRANSPORTER G FAMILY MEMBER 20 ISOFORM X1"/>
    <property type="match status" value="1"/>
</dbReference>
<dbReference type="EMBL" id="CP045907">
    <property type="protein sequence ID" value="QQP35132.1"/>
    <property type="molecule type" value="Genomic_DNA"/>
</dbReference>
<dbReference type="Gene3D" id="3.40.50.300">
    <property type="entry name" value="P-loop containing nucleotide triphosphate hydrolases"/>
    <property type="match status" value="1"/>
</dbReference>
<keyword evidence="3" id="KW-1185">Reference proteome</keyword>
<dbReference type="InterPro" id="IPR003439">
    <property type="entry name" value="ABC_transporter-like_ATP-bd"/>
</dbReference>
<dbReference type="Proteomes" id="UP000595437">
    <property type="component" value="Chromosome 18"/>
</dbReference>
<gene>
    <name evidence="2" type="ORF">FKW44_023274</name>
</gene>
<feature type="non-terminal residue" evidence="2">
    <location>
        <position position="1"/>
    </location>
</feature>
<dbReference type="AlphaFoldDB" id="A0A7T8GPA9"/>
<dbReference type="InterPro" id="IPR027417">
    <property type="entry name" value="P-loop_NTPase"/>
</dbReference>
<accession>A0A7T8GPA9</accession>
<name>A0A7T8GPA9_CALRO</name>
<dbReference type="GO" id="GO:0016887">
    <property type="term" value="F:ATP hydrolysis activity"/>
    <property type="evidence" value="ECO:0007669"/>
    <property type="project" value="InterPro"/>
</dbReference>
<protein>
    <submittedName>
        <fullName evidence="2">ATP-binding cassette sub-family G member 20</fullName>
    </submittedName>
</protein>
<organism evidence="2 3">
    <name type="scientific">Caligus rogercresseyi</name>
    <name type="common">Sea louse</name>
    <dbReference type="NCBI Taxonomy" id="217165"/>
    <lineage>
        <taxon>Eukaryota</taxon>
        <taxon>Metazoa</taxon>
        <taxon>Ecdysozoa</taxon>
        <taxon>Arthropoda</taxon>
        <taxon>Crustacea</taxon>
        <taxon>Multicrustacea</taxon>
        <taxon>Hexanauplia</taxon>
        <taxon>Copepoda</taxon>
        <taxon>Siphonostomatoida</taxon>
        <taxon>Caligidae</taxon>
        <taxon>Caligus</taxon>
    </lineage>
</organism>
<proteinExistence type="predicted"/>
<evidence type="ECO:0000313" key="3">
    <source>
        <dbReference type="Proteomes" id="UP000595437"/>
    </source>
</evidence>
<dbReference type="GO" id="GO:0005524">
    <property type="term" value="F:ATP binding"/>
    <property type="evidence" value="ECO:0007669"/>
    <property type="project" value="UniProtKB-KW"/>
</dbReference>
<keyword evidence="2" id="KW-0067">ATP-binding</keyword>
<evidence type="ECO:0000313" key="2">
    <source>
        <dbReference type="EMBL" id="QQP35132.1"/>
    </source>
</evidence>
<keyword evidence="2" id="KW-0547">Nucleotide-binding</keyword>
<dbReference type="SUPFAM" id="SSF52540">
    <property type="entry name" value="P-loop containing nucleoside triphosphate hydrolases"/>
    <property type="match status" value="1"/>
</dbReference>
<evidence type="ECO:0000259" key="1">
    <source>
        <dbReference type="Pfam" id="PF00005"/>
    </source>
</evidence>
<dbReference type="OrthoDB" id="422637at2759"/>
<sequence>DPCRRYSALRNINLVIPRGGITALLGPSASGKTSLLSAIVGLRQPAHAVIERNYDSLGFMPQDLCLHEYFTVEEILMFYGRLHGVVHLPSIPGSRSISNLSGGTKRRVSLCCAIIHRPQFHYFRRAHCGSGPLAAKED</sequence>
<dbReference type="Pfam" id="PF00005">
    <property type="entry name" value="ABC_tran"/>
    <property type="match status" value="1"/>
</dbReference>
<reference evidence="3" key="1">
    <citation type="submission" date="2021-01" db="EMBL/GenBank/DDBJ databases">
        <title>Caligus Genome Assembly.</title>
        <authorList>
            <person name="Gallardo-Escarate C."/>
        </authorList>
    </citation>
    <scope>NUCLEOTIDE SEQUENCE [LARGE SCALE GENOMIC DNA]</scope>
</reference>
<feature type="domain" description="ABC transporter" evidence="1">
    <location>
        <begin position="9"/>
        <end position="120"/>
    </location>
</feature>
<feature type="non-terminal residue" evidence="2">
    <location>
        <position position="138"/>
    </location>
</feature>